<accession>A0ABW4MP86</accession>
<evidence type="ECO:0000256" key="1">
    <source>
        <dbReference type="SAM" id="MobiDB-lite"/>
    </source>
</evidence>
<dbReference type="EMBL" id="JBHUEK010000022">
    <property type="protein sequence ID" value="MFD1779832.1"/>
    <property type="molecule type" value="Genomic_DNA"/>
</dbReference>
<reference evidence="3" key="1">
    <citation type="journal article" date="2019" name="Int. J. Syst. Evol. Microbiol.">
        <title>The Global Catalogue of Microorganisms (GCM) 10K type strain sequencing project: providing services to taxonomists for standard genome sequencing and annotation.</title>
        <authorList>
            <consortium name="The Broad Institute Genomics Platform"/>
            <consortium name="The Broad Institute Genome Sequencing Center for Infectious Disease"/>
            <person name="Wu L."/>
            <person name="Ma J."/>
        </authorList>
    </citation>
    <scope>NUCLEOTIDE SEQUENCE [LARGE SCALE GENOMIC DNA]</scope>
    <source>
        <strain evidence="3">CCUG 15531</strain>
    </source>
</reference>
<comment type="caution">
    <text evidence="2">The sequence shown here is derived from an EMBL/GenBank/DDBJ whole genome shotgun (WGS) entry which is preliminary data.</text>
</comment>
<gene>
    <name evidence="2" type="ORF">ACFSFW_14290</name>
</gene>
<evidence type="ECO:0000313" key="3">
    <source>
        <dbReference type="Proteomes" id="UP001597227"/>
    </source>
</evidence>
<proteinExistence type="predicted"/>
<evidence type="ECO:0000313" key="2">
    <source>
        <dbReference type="EMBL" id="MFD1779832.1"/>
    </source>
</evidence>
<organism evidence="2 3">
    <name type="scientific">Fredinandcohnia salidurans</name>
    <dbReference type="NCBI Taxonomy" id="2595041"/>
    <lineage>
        <taxon>Bacteria</taxon>
        <taxon>Bacillati</taxon>
        <taxon>Bacillota</taxon>
        <taxon>Bacilli</taxon>
        <taxon>Bacillales</taxon>
        <taxon>Bacillaceae</taxon>
        <taxon>Fredinandcohnia</taxon>
    </lineage>
</organism>
<sequence>MKNNLNEGSNHDIPKNTPLNPVFGMSNALDTNNPFLSESDYAGNSVDEHTKLEQANSYLAEKELGQINENS</sequence>
<protein>
    <submittedName>
        <fullName evidence="2">Uncharacterized protein</fullName>
    </submittedName>
</protein>
<feature type="region of interest" description="Disordered" evidence="1">
    <location>
        <begin position="1"/>
        <end position="42"/>
    </location>
</feature>
<keyword evidence="3" id="KW-1185">Reference proteome</keyword>
<dbReference type="RefSeq" id="WP_388039216.1">
    <property type="nucleotide sequence ID" value="NZ_JBHUEK010000022.1"/>
</dbReference>
<dbReference type="Proteomes" id="UP001597227">
    <property type="component" value="Unassembled WGS sequence"/>
</dbReference>
<name>A0ABW4MP86_9BACI</name>